<reference evidence="15 16" key="1">
    <citation type="submission" date="2015-03" db="EMBL/GenBank/DDBJ databases">
        <title>Genome sequence of Variovorax paradoxus TBEA6.</title>
        <authorList>
            <person name="Poehlein A."/>
            <person name="Schuldes J."/>
            <person name="Wuebbeler J.H."/>
            <person name="Hiessl S."/>
            <person name="Steinbuechel A."/>
            <person name="Daniel R."/>
        </authorList>
    </citation>
    <scope>NUCLEOTIDE SEQUENCE [LARGE SCALE GENOMIC DNA]</scope>
    <source>
        <strain evidence="15 16">TBEA6</strain>
    </source>
</reference>
<dbReference type="PANTHER" id="PTHR43071">
    <property type="entry name" value="2-AMINO-4-HYDROXY-6-HYDROXYMETHYLDIHYDROPTERIDINE PYROPHOSPHOKINASE"/>
    <property type="match status" value="1"/>
</dbReference>
<evidence type="ECO:0000256" key="7">
    <source>
        <dbReference type="ARBA" id="ARBA00022777"/>
    </source>
</evidence>
<dbReference type="NCBIfam" id="TIGR01498">
    <property type="entry name" value="folK"/>
    <property type="match status" value="1"/>
</dbReference>
<evidence type="ECO:0000256" key="12">
    <source>
        <dbReference type="ARBA" id="ARBA00033413"/>
    </source>
</evidence>
<evidence type="ECO:0000259" key="14">
    <source>
        <dbReference type="Pfam" id="PF01288"/>
    </source>
</evidence>
<dbReference type="GO" id="GO:0046656">
    <property type="term" value="P:folic acid biosynthetic process"/>
    <property type="evidence" value="ECO:0007669"/>
    <property type="project" value="UniProtKB-KW"/>
</dbReference>
<evidence type="ECO:0000256" key="5">
    <source>
        <dbReference type="ARBA" id="ARBA00022679"/>
    </source>
</evidence>
<dbReference type="SUPFAM" id="SSF55083">
    <property type="entry name" value="6-hydroxymethyl-7,8-dihydropterin pyrophosphokinase, HPPK"/>
    <property type="match status" value="1"/>
</dbReference>
<evidence type="ECO:0000256" key="3">
    <source>
        <dbReference type="ARBA" id="ARBA00013253"/>
    </source>
</evidence>
<comment type="function">
    <text evidence="10">Catalyzes the transfer of pyrophosphate from adenosine triphosphate (ATP) to 6-hydroxymethyl-7,8-dihydropterin, an enzymatic step in folate biosynthesis pathway.</text>
</comment>
<keyword evidence="8" id="KW-0067">ATP-binding</keyword>
<dbReference type="RefSeq" id="WP_155419661.1">
    <property type="nucleotide sequence ID" value="NZ_JZWI01000016.1"/>
</dbReference>
<gene>
    <name evidence="15" type="primary">folK</name>
    <name evidence="15" type="ORF">VPARA_32430</name>
</gene>
<comment type="similarity">
    <text evidence="2">Belongs to the HPPK family.</text>
</comment>
<name>A0A0H2M447_VARPD</name>
<evidence type="ECO:0000256" key="13">
    <source>
        <dbReference type="SAM" id="MobiDB-lite"/>
    </source>
</evidence>
<dbReference type="EMBL" id="JZWI01000016">
    <property type="protein sequence ID" value="KLN55542.1"/>
    <property type="molecule type" value="Genomic_DNA"/>
</dbReference>
<evidence type="ECO:0000256" key="8">
    <source>
        <dbReference type="ARBA" id="ARBA00022840"/>
    </source>
</evidence>
<dbReference type="Pfam" id="PF01288">
    <property type="entry name" value="HPPK"/>
    <property type="match status" value="1"/>
</dbReference>
<organism evidence="15 16">
    <name type="scientific">Variovorax paradoxus</name>
    <dbReference type="NCBI Taxonomy" id="34073"/>
    <lineage>
        <taxon>Bacteria</taxon>
        <taxon>Pseudomonadati</taxon>
        <taxon>Pseudomonadota</taxon>
        <taxon>Betaproteobacteria</taxon>
        <taxon>Burkholderiales</taxon>
        <taxon>Comamonadaceae</taxon>
        <taxon>Variovorax</taxon>
    </lineage>
</organism>
<keyword evidence="16" id="KW-1185">Reference proteome</keyword>
<keyword evidence="5 15" id="KW-0808">Transferase</keyword>
<dbReference type="GO" id="GO:0016301">
    <property type="term" value="F:kinase activity"/>
    <property type="evidence" value="ECO:0007669"/>
    <property type="project" value="UniProtKB-KW"/>
</dbReference>
<evidence type="ECO:0000256" key="1">
    <source>
        <dbReference type="ARBA" id="ARBA00005051"/>
    </source>
</evidence>
<evidence type="ECO:0000256" key="2">
    <source>
        <dbReference type="ARBA" id="ARBA00005810"/>
    </source>
</evidence>
<feature type="domain" description="7,8-dihydro-6-hydroxymethylpterin-pyrophosphokinase" evidence="14">
    <location>
        <begin position="68"/>
        <end position="195"/>
    </location>
</feature>
<dbReference type="AlphaFoldDB" id="A0A0H2M447"/>
<dbReference type="Gene3D" id="3.30.70.560">
    <property type="entry name" value="7,8-Dihydro-6-hydroxymethylpterin-pyrophosphokinase HPPK"/>
    <property type="match status" value="1"/>
</dbReference>
<evidence type="ECO:0000256" key="11">
    <source>
        <dbReference type="ARBA" id="ARBA00029766"/>
    </source>
</evidence>
<keyword evidence="9" id="KW-0289">Folate biosynthesis</keyword>
<dbReference type="GO" id="GO:0003848">
    <property type="term" value="F:2-amino-4-hydroxy-6-hydroxymethyldihydropteridine diphosphokinase activity"/>
    <property type="evidence" value="ECO:0007669"/>
    <property type="project" value="UniProtKB-EC"/>
</dbReference>
<proteinExistence type="inferred from homology"/>
<protein>
    <recommendedName>
        <fullName evidence="4">2-amino-4-hydroxy-6-hydroxymethyldihydropteridine pyrophosphokinase</fullName>
        <ecNumber evidence="3">2.7.6.3</ecNumber>
    </recommendedName>
    <alternativeName>
        <fullName evidence="11">6-hydroxymethyl-7,8-dihydropterin pyrophosphokinase</fullName>
    </alternativeName>
    <alternativeName>
        <fullName evidence="12">7,8-dihydro-6-hydroxymethylpterin-pyrophosphokinase</fullName>
    </alternativeName>
</protein>
<dbReference type="PANTHER" id="PTHR43071:SF1">
    <property type="entry name" value="2-AMINO-4-HYDROXY-6-HYDROXYMETHYLDIHYDROPTERIDINE PYROPHOSPHOKINASE"/>
    <property type="match status" value="1"/>
</dbReference>
<comment type="caution">
    <text evidence="15">The sequence shown here is derived from an EMBL/GenBank/DDBJ whole genome shotgun (WGS) entry which is preliminary data.</text>
</comment>
<sequence>MSAPNRPKDGKSGGGQGRPPSRGGPSSKPKSGGPAPARRAPSRPAGKAGPAGAPARRTREDYPTVQAFVAIGANLGDARAAVTAAMDAIGTIERTVVTARSSLYRSAPVDAAGPDFINAVVAVRTGLTAEAFLAELHLLEEQAGRERPFPNAPRTLDLDLLMHGNAIKDTPALALPHPRMRDRAFVLKPLAEIAPDKVPRAALARVSSQVIERIRD</sequence>
<dbReference type="CDD" id="cd00483">
    <property type="entry name" value="HPPK"/>
    <property type="match status" value="1"/>
</dbReference>
<evidence type="ECO:0000313" key="16">
    <source>
        <dbReference type="Proteomes" id="UP000035170"/>
    </source>
</evidence>
<comment type="pathway">
    <text evidence="1">Cofactor biosynthesis; tetrahydrofolate biosynthesis; 2-amino-4-hydroxy-6-hydroxymethyl-7,8-dihydropteridine diphosphate from 7,8-dihydroneopterin triphosphate: step 4/4.</text>
</comment>
<keyword evidence="7 15" id="KW-0418">Kinase</keyword>
<dbReference type="GO" id="GO:0005524">
    <property type="term" value="F:ATP binding"/>
    <property type="evidence" value="ECO:0007669"/>
    <property type="project" value="UniProtKB-KW"/>
</dbReference>
<dbReference type="InterPro" id="IPR000550">
    <property type="entry name" value="Hppk"/>
</dbReference>
<evidence type="ECO:0000256" key="9">
    <source>
        <dbReference type="ARBA" id="ARBA00022909"/>
    </source>
</evidence>
<feature type="compositionally biased region" description="Basic and acidic residues" evidence="13">
    <location>
        <begin position="1"/>
        <end position="11"/>
    </location>
</feature>
<accession>A0A0H2M447</accession>
<dbReference type="UniPathway" id="UPA00077">
    <property type="reaction ID" value="UER00155"/>
</dbReference>
<dbReference type="GO" id="GO:0046654">
    <property type="term" value="P:tetrahydrofolate biosynthetic process"/>
    <property type="evidence" value="ECO:0007669"/>
    <property type="project" value="UniProtKB-UniPathway"/>
</dbReference>
<dbReference type="PATRIC" id="fig|34073.19.peg.3328"/>
<evidence type="ECO:0000256" key="6">
    <source>
        <dbReference type="ARBA" id="ARBA00022741"/>
    </source>
</evidence>
<evidence type="ECO:0000256" key="10">
    <source>
        <dbReference type="ARBA" id="ARBA00029409"/>
    </source>
</evidence>
<feature type="compositionally biased region" description="Low complexity" evidence="13">
    <location>
        <begin position="18"/>
        <end position="55"/>
    </location>
</feature>
<dbReference type="Proteomes" id="UP000035170">
    <property type="component" value="Unassembled WGS sequence"/>
</dbReference>
<dbReference type="EC" id="2.7.6.3" evidence="3"/>
<keyword evidence="6" id="KW-0547">Nucleotide-binding</keyword>
<dbReference type="InterPro" id="IPR035907">
    <property type="entry name" value="Hppk_sf"/>
</dbReference>
<evidence type="ECO:0000256" key="4">
    <source>
        <dbReference type="ARBA" id="ARBA00016218"/>
    </source>
</evidence>
<evidence type="ECO:0000313" key="15">
    <source>
        <dbReference type="EMBL" id="KLN55542.1"/>
    </source>
</evidence>
<feature type="region of interest" description="Disordered" evidence="13">
    <location>
        <begin position="1"/>
        <end position="60"/>
    </location>
</feature>